<gene>
    <name evidence="1" type="ORF">SLUN_27465</name>
</gene>
<dbReference type="EMBL" id="CP026304">
    <property type="protein sequence ID" value="AVZ75385.1"/>
    <property type="molecule type" value="Genomic_DNA"/>
</dbReference>
<dbReference type="Proteomes" id="UP000244201">
    <property type="component" value="Chromosome"/>
</dbReference>
<evidence type="ECO:0000313" key="1">
    <source>
        <dbReference type="EMBL" id="AVZ75385.1"/>
    </source>
</evidence>
<name>A0A2R4T8C6_9ACTN</name>
<sequence>MVIVMLRRSAAQRADGGWCALSPGDGATGVVPLDEAARRFAYEPLFVSVITAVAMSSTFADRH</sequence>
<keyword evidence="2" id="KW-1185">Reference proteome</keyword>
<accession>A0A2R4T8C6</accession>
<evidence type="ECO:0000313" key="2">
    <source>
        <dbReference type="Proteomes" id="UP000244201"/>
    </source>
</evidence>
<organism evidence="1 2">
    <name type="scientific">Streptomyces lunaelactis</name>
    <dbReference type="NCBI Taxonomy" id="1535768"/>
    <lineage>
        <taxon>Bacteria</taxon>
        <taxon>Bacillati</taxon>
        <taxon>Actinomycetota</taxon>
        <taxon>Actinomycetes</taxon>
        <taxon>Kitasatosporales</taxon>
        <taxon>Streptomycetaceae</taxon>
        <taxon>Streptomyces</taxon>
    </lineage>
</organism>
<proteinExistence type="predicted"/>
<dbReference type="AlphaFoldDB" id="A0A2R4T8C6"/>
<dbReference type="KEGG" id="slk:SLUN_27465"/>
<reference evidence="1 2" key="1">
    <citation type="submission" date="2018-01" db="EMBL/GenBank/DDBJ databases">
        <title>Complete genome sequence of Streptomyces lunaelactis MM109T, a Ferroverdin A producer isolated from cave moonmilk deposits.</title>
        <authorList>
            <person name="Naome A."/>
            <person name="Martinet L."/>
            <person name="Maciejewska M."/>
            <person name="Anderssen S."/>
            <person name="Adam D."/>
            <person name="Tenconi E."/>
            <person name="Deflandre B."/>
            <person name="Arguelles-Arias A."/>
            <person name="Calusinska M."/>
            <person name="Copieters W."/>
            <person name="Karim L."/>
            <person name="Hanikenne M."/>
            <person name="Baurain D."/>
            <person name="van Wezel G."/>
            <person name="Smargiasso N."/>
            <person name="de Pauw E."/>
            <person name="Delfosse P."/>
            <person name="Rigali S."/>
        </authorList>
    </citation>
    <scope>NUCLEOTIDE SEQUENCE [LARGE SCALE GENOMIC DNA]</scope>
    <source>
        <strain evidence="1 2">MM109</strain>
    </source>
</reference>
<protein>
    <submittedName>
        <fullName evidence="1">Uncharacterized protein</fullName>
    </submittedName>
</protein>